<reference evidence="1 2" key="1">
    <citation type="submission" date="2014-04" db="EMBL/GenBank/DDBJ databases">
        <authorList>
            <consortium name="DOE Joint Genome Institute"/>
            <person name="Kuo A."/>
            <person name="Kohler A."/>
            <person name="Jargeat P."/>
            <person name="Nagy L.G."/>
            <person name="Floudas D."/>
            <person name="Copeland A."/>
            <person name="Barry K.W."/>
            <person name="Cichocki N."/>
            <person name="Veneault-Fourrey C."/>
            <person name="LaButti K."/>
            <person name="Lindquist E.A."/>
            <person name="Lipzen A."/>
            <person name="Lundell T."/>
            <person name="Morin E."/>
            <person name="Murat C."/>
            <person name="Sun H."/>
            <person name="Tunlid A."/>
            <person name="Henrissat B."/>
            <person name="Grigoriev I.V."/>
            <person name="Hibbett D.S."/>
            <person name="Martin F."/>
            <person name="Nordberg H.P."/>
            <person name="Cantor M.N."/>
            <person name="Hua S.X."/>
        </authorList>
    </citation>
    <scope>NUCLEOTIDE SEQUENCE [LARGE SCALE GENOMIC DNA]</scope>
    <source>
        <strain evidence="1 2">Ve08.2h10</strain>
    </source>
</reference>
<keyword evidence="2" id="KW-1185">Reference proteome</keyword>
<evidence type="ECO:0000313" key="2">
    <source>
        <dbReference type="Proteomes" id="UP000054538"/>
    </source>
</evidence>
<dbReference type="STRING" id="930991.A0A0D0C2Z1"/>
<organism evidence="1 2">
    <name type="scientific">Paxillus rubicundulus Ve08.2h10</name>
    <dbReference type="NCBI Taxonomy" id="930991"/>
    <lineage>
        <taxon>Eukaryota</taxon>
        <taxon>Fungi</taxon>
        <taxon>Dikarya</taxon>
        <taxon>Basidiomycota</taxon>
        <taxon>Agaricomycotina</taxon>
        <taxon>Agaricomycetes</taxon>
        <taxon>Agaricomycetidae</taxon>
        <taxon>Boletales</taxon>
        <taxon>Paxilineae</taxon>
        <taxon>Paxillaceae</taxon>
        <taxon>Paxillus</taxon>
    </lineage>
</organism>
<gene>
    <name evidence="1" type="ORF">PAXRUDRAFT_166671</name>
</gene>
<proteinExistence type="predicted"/>
<accession>A0A0D0C2Z1</accession>
<dbReference type="HOGENOM" id="CLU_132233_1_0_1"/>
<sequence length="144" mass="16456">MCKYCYLKVHYKLLVIWRKATNYVCCNPLFHGHPHYDCALIQLTPTQTAFIHLILMFTCKITGFRVLQLALVQPYTAGIGAQHQLDHQLKLTCVRAVPRGSSISIPVDSMIHSALLYPDPAHKDNFLVVDHVNGDMFLCMKTWE</sequence>
<name>A0A0D0C2Z1_9AGAM</name>
<reference evidence="2" key="2">
    <citation type="submission" date="2015-01" db="EMBL/GenBank/DDBJ databases">
        <title>Evolutionary Origins and Diversification of the Mycorrhizal Mutualists.</title>
        <authorList>
            <consortium name="DOE Joint Genome Institute"/>
            <consortium name="Mycorrhizal Genomics Consortium"/>
            <person name="Kohler A."/>
            <person name="Kuo A."/>
            <person name="Nagy L.G."/>
            <person name="Floudas D."/>
            <person name="Copeland A."/>
            <person name="Barry K.W."/>
            <person name="Cichocki N."/>
            <person name="Veneault-Fourrey C."/>
            <person name="LaButti K."/>
            <person name="Lindquist E.A."/>
            <person name="Lipzen A."/>
            <person name="Lundell T."/>
            <person name="Morin E."/>
            <person name="Murat C."/>
            <person name="Riley R."/>
            <person name="Ohm R."/>
            <person name="Sun H."/>
            <person name="Tunlid A."/>
            <person name="Henrissat B."/>
            <person name="Grigoriev I.V."/>
            <person name="Hibbett D.S."/>
            <person name="Martin F."/>
        </authorList>
    </citation>
    <scope>NUCLEOTIDE SEQUENCE [LARGE SCALE GENOMIC DNA]</scope>
    <source>
        <strain evidence="2">Ve08.2h10</strain>
    </source>
</reference>
<dbReference type="EMBL" id="KN826960">
    <property type="protein sequence ID" value="KIK77497.1"/>
    <property type="molecule type" value="Genomic_DNA"/>
</dbReference>
<dbReference type="Proteomes" id="UP000054538">
    <property type="component" value="Unassembled WGS sequence"/>
</dbReference>
<evidence type="ECO:0000313" key="1">
    <source>
        <dbReference type="EMBL" id="KIK77497.1"/>
    </source>
</evidence>
<dbReference type="InParanoid" id="A0A0D0C2Z1"/>
<protein>
    <submittedName>
        <fullName evidence="1">Uncharacterized protein</fullName>
    </submittedName>
</protein>
<dbReference type="OrthoDB" id="3239511at2759"/>
<dbReference type="AlphaFoldDB" id="A0A0D0C2Z1"/>